<feature type="domain" description="DALR anticodon binding" evidence="10">
    <location>
        <begin position="490"/>
        <end position="607"/>
    </location>
</feature>
<keyword evidence="2 8" id="KW-0436">Ligase</keyword>
<evidence type="ECO:0000256" key="4">
    <source>
        <dbReference type="ARBA" id="ARBA00022840"/>
    </source>
</evidence>
<dbReference type="GO" id="GO:0005737">
    <property type="term" value="C:cytoplasm"/>
    <property type="evidence" value="ECO:0007669"/>
    <property type="project" value="UniProtKB-SubCell"/>
</dbReference>
<gene>
    <name evidence="8" type="primary">argS</name>
    <name evidence="12" type="ORF">COV55_00665</name>
</gene>
<dbReference type="EC" id="6.1.1.19" evidence="8"/>
<dbReference type="FunFam" id="1.10.730.10:FF:000006">
    <property type="entry name" value="Arginyl-tRNA synthetase 2, mitochondrial"/>
    <property type="match status" value="1"/>
</dbReference>
<dbReference type="EMBL" id="PCWQ01000006">
    <property type="protein sequence ID" value="PIR07237.1"/>
    <property type="molecule type" value="Genomic_DNA"/>
</dbReference>
<dbReference type="Gene3D" id="3.30.1360.70">
    <property type="entry name" value="Arginyl tRNA synthetase N-terminal domain"/>
    <property type="match status" value="1"/>
</dbReference>
<organism evidence="12 13">
    <name type="scientific">Candidatus Komeilibacteria bacterium CG11_big_fil_rev_8_21_14_0_20_36_20</name>
    <dbReference type="NCBI Taxonomy" id="1974477"/>
    <lineage>
        <taxon>Bacteria</taxon>
        <taxon>Candidatus Komeiliibacteriota</taxon>
    </lineage>
</organism>
<dbReference type="PANTHER" id="PTHR11956:SF5">
    <property type="entry name" value="ARGININE--TRNA LIGASE, CYTOPLASMIC"/>
    <property type="match status" value="1"/>
</dbReference>
<dbReference type="GO" id="GO:0004814">
    <property type="term" value="F:arginine-tRNA ligase activity"/>
    <property type="evidence" value="ECO:0007669"/>
    <property type="project" value="UniProtKB-UniRule"/>
</dbReference>
<dbReference type="SMART" id="SM01016">
    <property type="entry name" value="Arg_tRNA_synt_N"/>
    <property type="match status" value="1"/>
</dbReference>
<comment type="subunit">
    <text evidence="8">Monomer.</text>
</comment>
<evidence type="ECO:0000256" key="8">
    <source>
        <dbReference type="HAMAP-Rule" id="MF_00123"/>
    </source>
</evidence>
<dbReference type="SUPFAM" id="SSF55190">
    <property type="entry name" value="Arginyl-tRNA synthetase (ArgRS), N-terminal 'additional' domain"/>
    <property type="match status" value="1"/>
</dbReference>
<feature type="domain" description="Arginyl tRNA synthetase N-terminal" evidence="11">
    <location>
        <begin position="5"/>
        <end position="87"/>
    </location>
</feature>
<evidence type="ECO:0000256" key="7">
    <source>
        <dbReference type="ARBA" id="ARBA00049339"/>
    </source>
</evidence>
<comment type="caution">
    <text evidence="8">Lacks conserved residue(s) required for the propagation of feature annotation.</text>
</comment>
<dbReference type="Pfam" id="PF05746">
    <property type="entry name" value="DALR_1"/>
    <property type="match status" value="1"/>
</dbReference>
<dbReference type="PANTHER" id="PTHR11956">
    <property type="entry name" value="ARGINYL-TRNA SYNTHETASE"/>
    <property type="match status" value="1"/>
</dbReference>
<comment type="similarity">
    <text evidence="1 8 9">Belongs to the class-I aminoacyl-tRNA synthetase family.</text>
</comment>
<keyword evidence="4 8" id="KW-0067">ATP-binding</keyword>
<dbReference type="SUPFAM" id="SSF52374">
    <property type="entry name" value="Nucleotidylyl transferase"/>
    <property type="match status" value="1"/>
</dbReference>
<evidence type="ECO:0000256" key="1">
    <source>
        <dbReference type="ARBA" id="ARBA00005594"/>
    </source>
</evidence>
<comment type="caution">
    <text evidence="12">The sequence shown here is derived from an EMBL/GenBank/DDBJ whole genome shotgun (WGS) entry which is preliminary data.</text>
</comment>
<dbReference type="HAMAP" id="MF_00123">
    <property type="entry name" value="Arg_tRNA_synth"/>
    <property type="match status" value="1"/>
</dbReference>
<evidence type="ECO:0000259" key="11">
    <source>
        <dbReference type="SMART" id="SM01016"/>
    </source>
</evidence>
<dbReference type="Gene3D" id="1.10.730.10">
    <property type="entry name" value="Isoleucyl-tRNA Synthetase, Domain 1"/>
    <property type="match status" value="1"/>
</dbReference>
<proteinExistence type="inferred from homology"/>
<dbReference type="PRINTS" id="PR01038">
    <property type="entry name" value="TRNASYNTHARG"/>
</dbReference>
<evidence type="ECO:0000313" key="12">
    <source>
        <dbReference type="EMBL" id="PIR07237.1"/>
    </source>
</evidence>
<dbReference type="SMART" id="SM00836">
    <property type="entry name" value="DALR_1"/>
    <property type="match status" value="1"/>
</dbReference>
<keyword evidence="6 8" id="KW-0030">Aminoacyl-tRNA synthetase</keyword>
<sequence length="607" mass="69552">MRIIDSLKTNLGDNIRSVLKLDFPTEKIALDQPPDEKMGDYALACFDLAKELGQNPAAVAKKLAAGFKTSPLVSRVAPLGPYLNLFIQADNFIPKTLLEIDQAKNFGQNMIGKNKKLLLEFSGPNTNKPQHIGHLRNNVLGQTLSNILKICDFKVVPINIINDRGIHIMKSMLAWQKFGQGETPQSSGLKGDHLVGKYYVKFGQLLAQEKKEYLAKNKIDLTKLNNLEKKKSEEKFLKKSQWMQKAQAMLQAWENNDPEVKKLWKTMNNWVYQGYDETYKKLGIEFDKVYYESQTYLLGKGLVKLGLKKKVFYQKKDGSIWIDLTKDGLDQKIILRSDGTSVYITQDLGTAKDRYDQFKFDQMIYVVASEQDYHFKVLFLILKKLGFKWADHLYHLSYGMVNLPEGKIKSREGTVIDADDLIKEMENKALETMSQATKQFKVDQKQKNQIAEIVGLGALKFFLLGANPQKTITFNPKESISFDGYTGPFIQYTHARISNILKKSPKIKKIKTLDFNLEFNNEELKLTKLLLDFPETIQKTAQNYNPSVLTQYLFELAKAFNNFYQHHSVLKADTENLKQIRLHLCQQTKKILAKGLKLMSIESPEVM</sequence>
<dbReference type="InterPro" id="IPR001278">
    <property type="entry name" value="Arg-tRNA-ligase"/>
</dbReference>
<dbReference type="InterPro" id="IPR035684">
    <property type="entry name" value="ArgRS_core"/>
</dbReference>
<keyword evidence="3 8" id="KW-0547">Nucleotide-binding</keyword>
<dbReference type="Pfam" id="PF03485">
    <property type="entry name" value="Arg_tRNA_synt_N"/>
    <property type="match status" value="1"/>
</dbReference>
<reference evidence="12 13" key="1">
    <citation type="submission" date="2017-09" db="EMBL/GenBank/DDBJ databases">
        <title>Depth-based differentiation of microbial function through sediment-hosted aquifers and enrichment of novel symbionts in the deep terrestrial subsurface.</title>
        <authorList>
            <person name="Probst A.J."/>
            <person name="Ladd B."/>
            <person name="Jarett J.K."/>
            <person name="Geller-Mcgrath D.E."/>
            <person name="Sieber C.M."/>
            <person name="Emerson J.B."/>
            <person name="Anantharaman K."/>
            <person name="Thomas B.C."/>
            <person name="Malmstrom R."/>
            <person name="Stieglmeier M."/>
            <person name="Klingl A."/>
            <person name="Woyke T."/>
            <person name="Ryan C.M."/>
            <person name="Banfield J.F."/>
        </authorList>
    </citation>
    <scope>NUCLEOTIDE SEQUENCE [LARGE SCALE GENOMIC DNA]</scope>
    <source>
        <strain evidence="12">CG11_big_fil_rev_8_21_14_0_20_36_20</strain>
    </source>
</reference>
<evidence type="ECO:0000256" key="6">
    <source>
        <dbReference type="ARBA" id="ARBA00023146"/>
    </source>
</evidence>
<dbReference type="SUPFAM" id="SSF47323">
    <property type="entry name" value="Anticodon-binding domain of a subclass of class I aminoacyl-tRNA synthetases"/>
    <property type="match status" value="1"/>
</dbReference>
<evidence type="ECO:0000256" key="9">
    <source>
        <dbReference type="RuleBase" id="RU363038"/>
    </source>
</evidence>
<dbReference type="Pfam" id="PF00750">
    <property type="entry name" value="tRNA-synt_1d"/>
    <property type="match status" value="2"/>
</dbReference>
<dbReference type="GO" id="GO:0005524">
    <property type="term" value="F:ATP binding"/>
    <property type="evidence" value="ECO:0007669"/>
    <property type="project" value="UniProtKB-UniRule"/>
</dbReference>
<dbReference type="Gene3D" id="3.40.50.620">
    <property type="entry name" value="HUPs"/>
    <property type="match status" value="1"/>
</dbReference>
<evidence type="ECO:0000313" key="13">
    <source>
        <dbReference type="Proteomes" id="UP000230564"/>
    </source>
</evidence>
<evidence type="ECO:0000256" key="3">
    <source>
        <dbReference type="ARBA" id="ARBA00022741"/>
    </source>
</evidence>
<comment type="catalytic activity">
    <reaction evidence="7 8">
        <text>tRNA(Arg) + L-arginine + ATP = L-arginyl-tRNA(Arg) + AMP + diphosphate</text>
        <dbReference type="Rhea" id="RHEA:20301"/>
        <dbReference type="Rhea" id="RHEA-COMP:9658"/>
        <dbReference type="Rhea" id="RHEA-COMP:9673"/>
        <dbReference type="ChEBI" id="CHEBI:30616"/>
        <dbReference type="ChEBI" id="CHEBI:32682"/>
        <dbReference type="ChEBI" id="CHEBI:33019"/>
        <dbReference type="ChEBI" id="CHEBI:78442"/>
        <dbReference type="ChEBI" id="CHEBI:78513"/>
        <dbReference type="ChEBI" id="CHEBI:456215"/>
        <dbReference type="EC" id="6.1.1.19"/>
    </reaction>
</comment>
<dbReference type="NCBIfam" id="TIGR00456">
    <property type="entry name" value="argS"/>
    <property type="match status" value="1"/>
</dbReference>
<dbReference type="InterPro" id="IPR014729">
    <property type="entry name" value="Rossmann-like_a/b/a_fold"/>
</dbReference>
<dbReference type="InterPro" id="IPR008909">
    <property type="entry name" value="DALR_anticod-bd"/>
</dbReference>
<evidence type="ECO:0000259" key="10">
    <source>
        <dbReference type="SMART" id="SM00836"/>
    </source>
</evidence>
<dbReference type="InterPro" id="IPR005148">
    <property type="entry name" value="Arg-tRNA-synth_N"/>
</dbReference>
<comment type="subcellular location">
    <subcellularLocation>
        <location evidence="8">Cytoplasm</location>
    </subcellularLocation>
</comment>
<dbReference type="InterPro" id="IPR036695">
    <property type="entry name" value="Arg-tRNA-synth_N_sf"/>
</dbReference>
<name>A0A2H0NEC3_9BACT</name>
<keyword evidence="8" id="KW-0963">Cytoplasm</keyword>
<accession>A0A2H0NEC3</accession>
<evidence type="ECO:0000256" key="5">
    <source>
        <dbReference type="ARBA" id="ARBA00022917"/>
    </source>
</evidence>
<dbReference type="AlphaFoldDB" id="A0A2H0NEC3"/>
<protein>
    <recommendedName>
        <fullName evidence="8">Arginine--tRNA ligase</fullName>
        <ecNumber evidence="8">6.1.1.19</ecNumber>
    </recommendedName>
    <alternativeName>
        <fullName evidence="8">Arginyl-tRNA synthetase</fullName>
        <shortName evidence="8">ArgRS</shortName>
    </alternativeName>
</protein>
<dbReference type="InterPro" id="IPR009080">
    <property type="entry name" value="tRNAsynth_Ia_anticodon-bd"/>
</dbReference>
<dbReference type="GO" id="GO:0006420">
    <property type="term" value="P:arginyl-tRNA aminoacylation"/>
    <property type="evidence" value="ECO:0007669"/>
    <property type="project" value="UniProtKB-UniRule"/>
</dbReference>
<dbReference type="Proteomes" id="UP000230564">
    <property type="component" value="Unassembled WGS sequence"/>
</dbReference>
<keyword evidence="5 8" id="KW-0648">Protein biosynthesis</keyword>
<evidence type="ECO:0000256" key="2">
    <source>
        <dbReference type="ARBA" id="ARBA00022598"/>
    </source>
</evidence>